<feature type="region of interest" description="Disordered" evidence="1">
    <location>
        <begin position="1"/>
        <end position="24"/>
    </location>
</feature>
<feature type="transmembrane region" description="Helical" evidence="2">
    <location>
        <begin position="81"/>
        <end position="103"/>
    </location>
</feature>
<evidence type="ECO:0000256" key="1">
    <source>
        <dbReference type="SAM" id="MobiDB-lite"/>
    </source>
</evidence>
<keyword evidence="2" id="KW-1133">Transmembrane helix</keyword>
<evidence type="ECO:0000256" key="2">
    <source>
        <dbReference type="SAM" id="Phobius"/>
    </source>
</evidence>
<dbReference type="AlphaFoldDB" id="A0A8S9RQI0"/>
<dbReference type="EMBL" id="QGKX02000095">
    <property type="protein sequence ID" value="KAF3574482.1"/>
    <property type="molecule type" value="Genomic_DNA"/>
</dbReference>
<feature type="compositionally biased region" description="Basic and acidic residues" evidence="1">
    <location>
        <begin position="1"/>
        <end position="17"/>
    </location>
</feature>
<proteinExistence type="predicted"/>
<reference evidence="3" key="1">
    <citation type="submission" date="2019-12" db="EMBL/GenBank/DDBJ databases">
        <title>Genome sequencing and annotation of Brassica cretica.</title>
        <authorList>
            <person name="Studholme D.J."/>
            <person name="Sarris P."/>
        </authorList>
    </citation>
    <scope>NUCLEOTIDE SEQUENCE</scope>
    <source>
        <strain evidence="3">PFS-109/04</strain>
        <tissue evidence="3">Leaf</tissue>
    </source>
</reference>
<protein>
    <submittedName>
        <fullName evidence="3">Uncharacterized protein</fullName>
    </submittedName>
</protein>
<dbReference type="Proteomes" id="UP000712600">
    <property type="component" value="Unassembled WGS sequence"/>
</dbReference>
<keyword evidence="2" id="KW-0472">Membrane</keyword>
<organism evidence="3 4">
    <name type="scientific">Brassica cretica</name>
    <name type="common">Mustard</name>
    <dbReference type="NCBI Taxonomy" id="69181"/>
    <lineage>
        <taxon>Eukaryota</taxon>
        <taxon>Viridiplantae</taxon>
        <taxon>Streptophyta</taxon>
        <taxon>Embryophyta</taxon>
        <taxon>Tracheophyta</taxon>
        <taxon>Spermatophyta</taxon>
        <taxon>Magnoliopsida</taxon>
        <taxon>eudicotyledons</taxon>
        <taxon>Gunneridae</taxon>
        <taxon>Pentapetalae</taxon>
        <taxon>rosids</taxon>
        <taxon>malvids</taxon>
        <taxon>Brassicales</taxon>
        <taxon>Brassicaceae</taxon>
        <taxon>Brassiceae</taxon>
        <taxon>Brassica</taxon>
    </lineage>
</organism>
<keyword evidence="2" id="KW-0812">Transmembrane</keyword>
<accession>A0A8S9RQI0</accession>
<sequence>MNREDETAQRRRLERNPRRAGKLTKSKSLITYTVKKIIDDVKIEKKKMGEDYETWLMIVIGKKNGDGYEAIGDDNGFDVTMVTVIAAMVIIASAVVVIMVGAATNRDGDDYRSIIAMEVSMVVMVKRR</sequence>
<comment type="caution">
    <text evidence="3">The sequence shown here is derived from an EMBL/GenBank/DDBJ whole genome shotgun (WGS) entry which is preliminary data.</text>
</comment>
<name>A0A8S9RQI0_BRACR</name>
<evidence type="ECO:0000313" key="3">
    <source>
        <dbReference type="EMBL" id="KAF3574482.1"/>
    </source>
</evidence>
<evidence type="ECO:0000313" key="4">
    <source>
        <dbReference type="Proteomes" id="UP000712600"/>
    </source>
</evidence>
<gene>
    <name evidence="3" type="ORF">F2Q69_00059908</name>
</gene>